<dbReference type="InterPro" id="IPR049560">
    <property type="entry name" value="MeTrfase_RsmB-F_NOP2_cat"/>
</dbReference>
<dbReference type="PRINTS" id="PR02008">
    <property type="entry name" value="RCMTFAMILY"/>
</dbReference>
<evidence type="ECO:0000256" key="4">
    <source>
        <dbReference type="ARBA" id="ARBA00022884"/>
    </source>
</evidence>
<evidence type="ECO:0000256" key="3">
    <source>
        <dbReference type="ARBA" id="ARBA00022691"/>
    </source>
</evidence>
<dbReference type="SUPFAM" id="SSF48013">
    <property type="entry name" value="NusB-like"/>
    <property type="match status" value="1"/>
</dbReference>
<feature type="binding site" evidence="5">
    <location>
        <position position="346"/>
    </location>
    <ligand>
        <name>S-adenosyl-L-methionine</name>
        <dbReference type="ChEBI" id="CHEBI:59789"/>
    </ligand>
</feature>
<dbReference type="GO" id="GO:0003723">
    <property type="term" value="F:RNA binding"/>
    <property type="evidence" value="ECO:0007669"/>
    <property type="project" value="UniProtKB-UniRule"/>
</dbReference>
<comment type="similarity">
    <text evidence="5">Belongs to the class I-like SAM-binding methyltransferase superfamily. RsmB/NOP family.</text>
</comment>
<keyword evidence="3 5" id="KW-0949">S-adenosyl-L-methionine</keyword>
<feature type="domain" description="SAM-dependent MTase RsmB/NOP-type" evidence="6">
    <location>
        <begin position="183"/>
        <end position="446"/>
    </location>
</feature>
<dbReference type="AlphaFoldDB" id="A0A9D2HGM1"/>
<comment type="caution">
    <text evidence="7">The sequence shown here is derived from an EMBL/GenBank/DDBJ whole genome shotgun (WGS) entry which is preliminary data.</text>
</comment>
<name>A0A9D2HGM1_9BACT</name>
<feature type="binding site" evidence="5">
    <location>
        <position position="301"/>
    </location>
    <ligand>
        <name>S-adenosyl-L-methionine</name>
        <dbReference type="ChEBI" id="CHEBI:59789"/>
    </ligand>
</feature>
<dbReference type="Pfam" id="PF01189">
    <property type="entry name" value="Methyltr_RsmB-F"/>
    <property type="match status" value="1"/>
</dbReference>
<dbReference type="SUPFAM" id="SSF53335">
    <property type="entry name" value="S-adenosyl-L-methionine-dependent methyltransferases"/>
    <property type="match status" value="1"/>
</dbReference>
<gene>
    <name evidence="7" type="ORF">H9962_09850</name>
</gene>
<keyword evidence="4 5" id="KW-0694">RNA-binding</keyword>
<evidence type="ECO:0000259" key="6">
    <source>
        <dbReference type="PROSITE" id="PS51686"/>
    </source>
</evidence>
<proteinExistence type="inferred from homology"/>
<dbReference type="InterPro" id="IPR023267">
    <property type="entry name" value="RCMT"/>
</dbReference>
<dbReference type="GO" id="GO:0008173">
    <property type="term" value="F:RNA methyltransferase activity"/>
    <property type="evidence" value="ECO:0007669"/>
    <property type="project" value="InterPro"/>
</dbReference>
<dbReference type="Proteomes" id="UP000824225">
    <property type="component" value="Unassembled WGS sequence"/>
</dbReference>
<evidence type="ECO:0000313" key="7">
    <source>
        <dbReference type="EMBL" id="HJA09470.1"/>
    </source>
</evidence>
<dbReference type="GO" id="GO:0006355">
    <property type="term" value="P:regulation of DNA-templated transcription"/>
    <property type="evidence" value="ECO:0007669"/>
    <property type="project" value="InterPro"/>
</dbReference>
<dbReference type="Gene3D" id="3.40.50.150">
    <property type="entry name" value="Vaccinia Virus protein VP39"/>
    <property type="match status" value="1"/>
</dbReference>
<reference evidence="7" key="2">
    <citation type="submission" date="2021-04" db="EMBL/GenBank/DDBJ databases">
        <authorList>
            <person name="Gilroy R."/>
        </authorList>
    </citation>
    <scope>NUCLEOTIDE SEQUENCE</scope>
    <source>
        <strain evidence="7">CHK186-16707</strain>
    </source>
</reference>
<dbReference type="InterPro" id="IPR029063">
    <property type="entry name" value="SAM-dependent_MTases_sf"/>
</dbReference>
<dbReference type="CDD" id="cd02440">
    <property type="entry name" value="AdoMet_MTases"/>
    <property type="match status" value="1"/>
</dbReference>
<evidence type="ECO:0000256" key="2">
    <source>
        <dbReference type="ARBA" id="ARBA00022679"/>
    </source>
</evidence>
<dbReference type="EMBL" id="DXAN01000032">
    <property type="protein sequence ID" value="HJA09470.1"/>
    <property type="molecule type" value="Genomic_DNA"/>
</dbReference>
<organism evidence="7 8">
    <name type="scientific">Candidatus Mailhella merdigallinarum</name>
    <dbReference type="NCBI Taxonomy" id="2838658"/>
    <lineage>
        <taxon>Bacteria</taxon>
        <taxon>Pseudomonadati</taxon>
        <taxon>Thermodesulfobacteriota</taxon>
        <taxon>Desulfovibrionia</taxon>
        <taxon>Desulfovibrionales</taxon>
        <taxon>Desulfovibrionaceae</taxon>
        <taxon>Mailhella</taxon>
    </lineage>
</organism>
<dbReference type="Pfam" id="PF01029">
    <property type="entry name" value="NusB"/>
    <property type="match status" value="1"/>
</dbReference>
<dbReference type="InterPro" id="IPR006027">
    <property type="entry name" value="NusB_RsmB_TIM44"/>
</dbReference>
<keyword evidence="1 5" id="KW-0489">Methyltransferase</keyword>
<dbReference type="InterPro" id="IPR001678">
    <property type="entry name" value="MeTrfase_RsmB-F_NOP2_dom"/>
</dbReference>
<accession>A0A9D2HGM1</accession>
<comment type="caution">
    <text evidence="5">Lacks conserved residue(s) required for the propagation of feature annotation.</text>
</comment>
<evidence type="ECO:0000313" key="8">
    <source>
        <dbReference type="Proteomes" id="UP000824225"/>
    </source>
</evidence>
<dbReference type="GO" id="GO:0001510">
    <property type="term" value="P:RNA methylation"/>
    <property type="evidence" value="ECO:0007669"/>
    <property type="project" value="InterPro"/>
</dbReference>
<protein>
    <recommendedName>
        <fullName evidence="6">SAM-dependent MTase RsmB/NOP-type domain-containing protein</fullName>
    </recommendedName>
</protein>
<feature type="active site" description="Nucleophile" evidence="5">
    <location>
        <position position="399"/>
    </location>
</feature>
<evidence type="ECO:0000256" key="1">
    <source>
        <dbReference type="ARBA" id="ARBA00022603"/>
    </source>
</evidence>
<keyword evidence="2 5" id="KW-0808">Transferase</keyword>
<reference evidence="7" key="1">
    <citation type="journal article" date="2021" name="PeerJ">
        <title>Extensive microbial diversity within the chicken gut microbiome revealed by metagenomics and culture.</title>
        <authorList>
            <person name="Gilroy R."/>
            <person name="Ravi A."/>
            <person name="Getino M."/>
            <person name="Pursley I."/>
            <person name="Horton D.L."/>
            <person name="Alikhan N.F."/>
            <person name="Baker D."/>
            <person name="Gharbi K."/>
            <person name="Hall N."/>
            <person name="Watson M."/>
            <person name="Adriaenssens E.M."/>
            <person name="Foster-Nyarko E."/>
            <person name="Jarju S."/>
            <person name="Secka A."/>
            <person name="Antonio M."/>
            <person name="Oren A."/>
            <person name="Chaudhuri R.R."/>
            <person name="La Ragione R."/>
            <person name="Hildebrand F."/>
            <person name="Pallen M.J."/>
        </authorList>
    </citation>
    <scope>NUCLEOTIDE SEQUENCE</scope>
    <source>
        <strain evidence="7">CHK186-16707</strain>
    </source>
</reference>
<dbReference type="PANTHER" id="PTHR22807">
    <property type="entry name" value="NOP2 YEAST -RELATED NOL1/NOP2/FMU SUN DOMAIN-CONTAINING"/>
    <property type="match status" value="1"/>
</dbReference>
<sequence>MAESASSARAAAVALLESLHGAPDDTPLPVLVDRVARRQNLNIRDTALLTELICGVLRTEKRLWALLKPFLRKPDSLPKPLRFLLLTAAYELLFLDHIPSRATVHQAVSLAGRRYGSALGGVANAVLRALDRDLDRVRAEDASFLARDPELATVDDVERLGSLPSDLAAQWIRDYGPAGAWAFARQAGCRPAPGWRVNAGHPDAEDTRRALLKAGGQATGRYGVVFPRPHADLLPLLERLESEGRLTRQGTGALLAAEHLIDIIHADGYPAGSPLWDACCGRGGKTCALLERGISVALASDPAPSRLRGLETALTRLRLPRPELSCSPAQALAPALAGRFPLILLDVPCSGTGTLARNPELRLRLGLKRRTELSSLQTELLDAAWGALAPGGLLAYATCALRREENEKRIASFLASRTDAFLRTQTLIAPDFPGQDVLFIALIRKN</sequence>
<dbReference type="InterPro" id="IPR035926">
    <property type="entry name" value="NusB-like_sf"/>
</dbReference>
<evidence type="ECO:0000256" key="5">
    <source>
        <dbReference type="PROSITE-ProRule" id="PRU01023"/>
    </source>
</evidence>
<dbReference type="PANTHER" id="PTHR22807:SF53">
    <property type="entry name" value="RIBOSOMAL RNA SMALL SUBUNIT METHYLTRANSFERASE B-RELATED"/>
    <property type="match status" value="1"/>
</dbReference>
<dbReference type="PROSITE" id="PS51686">
    <property type="entry name" value="SAM_MT_RSMB_NOP"/>
    <property type="match status" value="1"/>
</dbReference>
<dbReference type="Gene3D" id="1.10.940.10">
    <property type="entry name" value="NusB-like"/>
    <property type="match status" value="1"/>
</dbReference>